<dbReference type="GO" id="GO:0001522">
    <property type="term" value="P:pseudouridine synthesis"/>
    <property type="evidence" value="ECO:0007669"/>
    <property type="project" value="InterPro"/>
</dbReference>
<accession>A0A7R9JQT9</accession>
<proteinExistence type="predicted"/>
<dbReference type="PROSITE" id="PS50054">
    <property type="entry name" value="TYR_PHOSPHATASE_DUAL"/>
    <property type="match status" value="1"/>
</dbReference>
<dbReference type="InterPro" id="IPR020094">
    <property type="entry name" value="TruA/RsuA/RluB/E/F_N"/>
</dbReference>
<dbReference type="InterPro" id="IPR000340">
    <property type="entry name" value="Dual-sp_phosphatase_cat-dom"/>
</dbReference>
<dbReference type="InterPro" id="IPR020422">
    <property type="entry name" value="TYR_PHOSPHATASE_DUAL_dom"/>
</dbReference>
<dbReference type="AlphaFoldDB" id="A0A7R9JQT9"/>
<dbReference type="SUPFAM" id="SSF52799">
    <property type="entry name" value="(Phosphotyrosine protein) phosphatases II"/>
    <property type="match status" value="1"/>
</dbReference>
<name>A0A7R9JQT9_TIMGE</name>
<dbReference type="Pfam" id="PF00782">
    <property type="entry name" value="DSPc"/>
    <property type="match status" value="1"/>
</dbReference>
<evidence type="ECO:0000259" key="4">
    <source>
        <dbReference type="PROSITE" id="PS50054"/>
    </source>
</evidence>
<sequence length="456" mass="52039">MATPLGRERTALTEKPVRWKEMDFVKLPGFSRPSRTDKGVHALQSSVHLDLESSRSLEYSPEYLTSIFNKYFHKNNLDIRIQSCQTVPDTFHARHSVKSRTYLYRFAVRKPCAETFKHNVESLAQIPFSEWKRKPEFDETRLRSALKLFLGVRDFRTFTTIRSKLESQAPPTVRTLHKLELSRGKPLLDAHYDPTNAHYTYWNITCKARSFLYKQIRRTVGVLLAVAQGHVSVDKVQHMFECPSHESWDPRASSAPPHGLYLVNVEYDPQDLMLCDNAGDLLTNTDAKIDHKSHKPRSYGFVVDTKPDFQVAQVLPGLCMGSQDVAQDTKLLAINQITHVLSLGVKVETVPSIVYRYEEVLDTPECQLQSILEPCFMFIDEGRRRGCVFVHCNAGVSRSAALVIAYLMKQGLSFKEGHAHLKKARSVIKPNPGFVAQLHMYEGMSPLMCCNYVYTQ</sequence>
<dbReference type="SUPFAM" id="SSF55120">
    <property type="entry name" value="Pseudouridine synthase"/>
    <property type="match status" value="1"/>
</dbReference>
<reference evidence="6" key="1">
    <citation type="submission" date="2020-11" db="EMBL/GenBank/DDBJ databases">
        <authorList>
            <person name="Tran Van P."/>
        </authorList>
    </citation>
    <scope>NUCLEOTIDE SEQUENCE</scope>
</reference>
<dbReference type="PROSITE" id="PS50056">
    <property type="entry name" value="TYR_PHOSPHATASE_2"/>
    <property type="match status" value="1"/>
</dbReference>
<evidence type="ECO:0000256" key="1">
    <source>
        <dbReference type="ARBA" id="ARBA00022801"/>
    </source>
</evidence>
<dbReference type="PANTHER" id="PTHR46377">
    <property type="entry name" value="DUAL SPECIFICITY PROTEIN PHOSPHATASE 19"/>
    <property type="match status" value="1"/>
</dbReference>
<dbReference type="PROSITE" id="PS00383">
    <property type="entry name" value="TYR_PHOSPHATASE_1"/>
    <property type="match status" value="1"/>
</dbReference>
<protein>
    <recommendedName>
        <fullName evidence="7">tRNA pseudouridine synthase</fullName>
    </recommendedName>
</protein>
<keyword evidence="3" id="KW-0413">Isomerase</keyword>
<feature type="domain" description="Tyrosine specific protein phosphatases" evidence="5">
    <location>
        <begin position="368"/>
        <end position="425"/>
    </location>
</feature>
<dbReference type="PANTHER" id="PTHR46377:SF1">
    <property type="entry name" value="DUAL SPECIFICITY PROTEIN PHOSPHATASE 19"/>
    <property type="match status" value="1"/>
</dbReference>
<dbReference type="Pfam" id="PF01416">
    <property type="entry name" value="PseudoU_synth_1"/>
    <property type="match status" value="1"/>
</dbReference>
<dbReference type="EMBL" id="OE839512">
    <property type="protein sequence ID" value="CAD7587524.1"/>
    <property type="molecule type" value="Genomic_DNA"/>
</dbReference>
<dbReference type="InterPro" id="IPR000387">
    <property type="entry name" value="Tyr_Pase_dom"/>
</dbReference>
<evidence type="ECO:0000256" key="2">
    <source>
        <dbReference type="ARBA" id="ARBA00022912"/>
    </source>
</evidence>
<dbReference type="InterPro" id="IPR020103">
    <property type="entry name" value="PsdUridine_synth_cat_dom_sf"/>
</dbReference>
<dbReference type="InterPro" id="IPR020097">
    <property type="entry name" value="PsdUridine_synth_TruA_a/b_dom"/>
</dbReference>
<keyword evidence="1" id="KW-0378">Hydrolase</keyword>
<evidence type="ECO:0000259" key="5">
    <source>
        <dbReference type="PROSITE" id="PS50056"/>
    </source>
</evidence>
<dbReference type="GO" id="GO:0008579">
    <property type="term" value="F:JUN kinase phosphatase activity"/>
    <property type="evidence" value="ECO:0007669"/>
    <property type="project" value="TreeGrafter"/>
</dbReference>
<dbReference type="InterPro" id="IPR016130">
    <property type="entry name" value="Tyr_Pase_AS"/>
</dbReference>
<gene>
    <name evidence="6" type="ORF">TGEB3V08_LOCUS1706</name>
</gene>
<evidence type="ECO:0000313" key="6">
    <source>
        <dbReference type="EMBL" id="CAD7587524.1"/>
    </source>
</evidence>
<dbReference type="GO" id="GO:0009982">
    <property type="term" value="F:pseudouridine synthase activity"/>
    <property type="evidence" value="ECO:0007669"/>
    <property type="project" value="InterPro"/>
</dbReference>
<dbReference type="GO" id="GO:0003723">
    <property type="term" value="F:RNA binding"/>
    <property type="evidence" value="ECO:0007669"/>
    <property type="project" value="InterPro"/>
</dbReference>
<evidence type="ECO:0000256" key="3">
    <source>
        <dbReference type="ARBA" id="ARBA00023235"/>
    </source>
</evidence>
<evidence type="ECO:0008006" key="7">
    <source>
        <dbReference type="Google" id="ProtNLM"/>
    </source>
</evidence>
<dbReference type="InterPro" id="IPR020095">
    <property type="entry name" value="PsdUridine_synth_TruA_C"/>
</dbReference>
<dbReference type="CDD" id="cd14498">
    <property type="entry name" value="DSP"/>
    <property type="match status" value="1"/>
</dbReference>
<dbReference type="Gene3D" id="3.30.70.660">
    <property type="entry name" value="Pseudouridine synthase I, catalytic domain, C-terminal subdomain"/>
    <property type="match status" value="1"/>
</dbReference>
<dbReference type="GO" id="GO:0005737">
    <property type="term" value="C:cytoplasm"/>
    <property type="evidence" value="ECO:0007669"/>
    <property type="project" value="TreeGrafter"/>
</dbReference>
<feature type="domain" description="Tyrosine-protein phosphatase" evidence="4">
    <location>
        <begin position="310"/>
        <end position="447"/>
    </location>
</feature>
<dbReference type="Gene3D" id="3.30.70.580">
    <property type="entry name" value="Pseudouridine synthase I, catalytic domain, N-terminal subdomain"/>
    <property type="match status" value="1"/>
</dbReference>
<dbReference type="InterPro" id="IPR029021">
    <property type="entry name" value="Prot-tyrosine_phosphatase-like"/>
</dbReference>
<keyword evidence="2" id="KW-0904">Protein phosphatase</keyword>
<dbReference type="SMART" id="SM00195">
    <property type="entry name" value="DSPc"/>
    <property type="match status" value="1"/>
</dbReference>
<dbReference type="Gene3D" id="3.90.190.10">
    <property type="entry name" value="Protein tyrosine phosphatase superfamily"/>
    <property type="match status" value="1"/>
</dbReference>
<organism evidence="6">
    <name type="scientific">Timema genevievae</name>
    <name type="common">Walking stick</name>
    <dbReference type="NCBI Taxonomy" id="629358"/>
    <lineage>
        <taxon>Eukaryota</taxon>
        <taxon>Metazoa</taxon>
        <taxon>Ecdysozoa</taxon>
        <taxon>Arthropoda</taxon>
        <taxon>Hexapoda</taxon>
        <taxon>Insecta</taxon>
        <taxon>Pterygota</taxon>
        <taxon>Neoptera</taxon>
        <taxon>Polyneoptera</taxon>
        <taxon>Phasmatodea</taxon>
        <taxon>Timematodea</taxon>
        <taxon>Timematoidea</taxon>
        <taxon>Timematidae</taxon>
        <taxon>Timema</taxon>
    </lineage>
</organism>